<protein>
    <submittedName>
        <fullName evidence="2">Uncharacterized protein</fullName>
    </submittedName>
</protein>
<evidence type="ECO:0000313" key="3">
    <source>
        <dbReference type="Proteomes" id="UP000638648"/>
    </source>
</evidence>
<evidence type="ECO:0000256" key="1">
    <source>
        <dbReference type="SAM" id="Phobius"/>
    </source>
</evidence>
<evidence type="ECO:0000313" key="2">
    <source>
        <dbReference type="EMBL" id="MBE1610803.1"/>
    </source>
</evidence>
<dbReference type="AlphaFoldDB" id="A0A927RP69"/>
<keyword evidence="1" id="KW-0812">Transmembrane</keyword>
<dbReference type="RefSeq" id="WP_192754119.1">
    <property type="nucleotide sequence ID" value="NZ_BAABJL010000250.1"/>
</dbReference>
<dbReference type="Proteomes" id="UP000638648">
    <property type="component" value="Unassembled WGS sequence"/>
</dbReference>
<dbReference type="EMBL" id="JADBEM010000001">
    <property type="protein sequence ID" value="MBE1610803.1"/>
    <property type="molecule type" value="Genomic_DNA"/>
</dbReference>
<proteinExistence type="predicted"/>
<gene>
    <name evidence="2" type="ORF">HEB94_007651</name>
</gene>
<name>A0A927RP69_9ACTN</name>
<keyword evidence="1" id="KW-0472">Membrane</keyword>
<sequence length="49" mass="5390">MEYLYFALAGILVGGGIATRQQKRPIWATVVVLLLAVLFLVAGLRETTR</sequence>
<keyword evidence="3" id="KW-1185">Reference proteome</keyword>
<feature type="transmembrane region" description="Helical" evidence="1">
    <location>
        <begin position="26"/>
        <end position="44"/>
    </location>
</feature>
<reference evidence="2" key="1">
    <citation type="submission" date="2020-10" db="EMBL/GenBank/DDBJ databases">
        <title>Sequencing the genomes of 1000 actinobacteria strains.</title>
        <authorList>
            <person name="Klenk H.-P."/>
        </authorList>
    </citation>
    <scope>NUCLEOTIDE SEQUENCE</scope>
    <source>
        <strain evidence="2">DSM 45354</strain>
    </source>
</reference>
<comment type="caution">
    <text evidence="2">The sequence shown here is derived from an EMBL/GenBank/DDBJ whole genome shotgun (WGS) entry which is preliminary data.</text>
</comment>
<accession>A0A927RP69</accession>
<keyword evidence="1" id="KW-1133">Transmembrane helix</keyword>
<organism evidence="2 3">
    <name type="scientific">Actinopolymorpha pittospori</name>
    <dbReference type="NCBI Taxonomy" id="648752"/>
    <lineage>
        <taxon>Bacteria</taxon>
        <taxon>Bacillati</taxon>
        <taxon>Actinomycetota</taxon>
        <taxon>Actinomycetes</taxon>
        <taxon>Propionibacteriales</taxon>
        <taxon>Actinopolymorphaceae</taxon>
        <taxon>Actinopolymorpha</taxon>
    </lineage>
</organism>